<name>A0ACB7WKM9_DIOAL</name>
<organism evidence="1 2">
    <name type="scientific">Dioscorea alata</name>
    <name type="common">Purple yam</name>
    <dbReference type="NCBI Taxonomy" id="55571"/>
    <lineage>
        <taxon>Eukaryota</taxon>
        <taxon>Viridiplantae</taxon>
        <taxon>Streptophyta</taxon>
        <taxon>Embryophyta</taxon>
        <taxon>Tracheophyta</taxon>
        <taxon>Spermatophyta</taxon>
        <taxon>Magnoliopsida</taxon>
        <taxon>Liliopsida</taxon>
        <taxon>Dioscoreales</taxon>
        <taxon>Dioscoreaceae</taxon>
        <taxon>Dioscorea</taxon>
    </lineage>
</organism>
<comment type="caution">
    <text evidence="1">The sequence shown here is derived from an EMBL/GenBank/DDBJ whole genome shotgun (WGS) entry which is preliminary data.</text>
</comment>
<dbReference type="Proteomes" id="UP000827976">
    <property type="component" value="Chromosome 3"/>
</dbReference>
<gene>
    <name evidence="1" type="ORF">IHE45_03G039600</name>
</gene>
<reference evidence="2" key="1">
    <citation type="journal article" date="2022" name="Nat. Commun.">
        <title>Chromosome evolution and the genetic basis of agronomically important traits in greater yam.</title>
        <authorList>
            <person name="Bredeson J.V."/>
            <person name="Lyons J.B."/>
            <person name="Oniyinde I.O."/>
            <person name="Okereke N.R."/>
            <person name="Kolade O."/>
            <person name="Nnabue I."/>
            <person name="Nwadili C.O."/>
            <person name="Hribova E."/>
            <person name="Parker M."/>
            <person name="Nwogha J."/>
            <person name="Shu S."/>
            <person name="Carlson J."/>
            <person name="Kariba R."/>
            <person name="Muthemba S."/>
            <person name="Knop K."/>
            <person name="Barton G.J."/>
            <person name="Sherwood A.V."/>
            <person name="Lopez-Montes A."/>
            <person name="Asiedu R."/>
            <person name="Jamnadass R."/>
            <person name="Muchugi A."/>
            <person name="Goodstein D."/>
            <person name="Egesi C.N."/>
            <person name="Featherston J."/>
            <person name="Asfaw A."/>
            <person name="Simpson G.G."/>
            <person name="Dolezel J."/>
            <person name="Hendre P.S."/>
            <person name="Van Deynze A."/>
            <person name="Kumar P.L."/>
            <person name="Obidiegwu J.E."/>
            <person name="Bhattacharjee R."/>
            <person name="Rokhsar D.S."/>
        </authorList>
    </citation>
    <scope>NUCLEOTIDE SEQUENCE [LARGE SCALE GENOMIC DNA]</scope>
    <source>
        <strain evidence="2">cv. TDa95/00328</strain>
    </source>
</reference>
<dbReference type="EMBL" id="CM037013">
    <property type="protein sequence ID" value="KAH7688525.1"/>
    <property type="molecule type" value="Genomic_DNA"/>
</dbReference>
<accession>A0ACB7WKM9</accession>
<evidence type="ECO:0000313" key="2">
    <source>
        <dbReference type="Proteomes" id="UP000827976"/>
    </source>
</evidence>
<evidence type="ECO:0000313" key="1">
    <source>
        <dbReference type="EMBL" id="KAH7688525.1"/>
    </source>
</evidence>
<protein>
    <submittedName>
        <fullName evidence="1">Calmodulin-binding protein</fullName>
    </submittedName>
</protein>
<sequence>MFQEAKALLGRLEYQRGNIEAALRVFEGIDLQAALQCLQPTLSKKTHSRRRRSHTESIHSISHSSVTLVLEVQYLKSLSLQKLGKANECDDVLDAVEKIFQNGIPDTPVDTKLRETVNKVVEILLEHWKQTGKYQEVLATYRRAFLGPWNLECDFQARIQKRFALFLLFTNILEEVILLLMILMRKSLVDKSQWDPSVMELLTFALSIGGQTSMLGQKTSALSLLRKSLSKQENTDDILALLLASKICSEDQSLAYEGIEYARRALANAQVSEKHLKSAGINFLGICLGKQAKVLNEAISIERHNLDLLFDLGIQYAKNGNLISALRCSKQFIDATSGSMLKGWRLRVLADVILDAALDKTAKLEQGPLLRLKAKLKVARSLPMDAVETYRLLFALIQAQKNLSHWRDIEICLEKVSMGVLLWRTGSKSLSAARAFLSDALRLERTNRLAWYYLGMVYKDEGRLFDATDCFQAASMLEESDPIESFSSISRASHDICFLNFWK</sequence>
<keyword evidence="2" id="KW-1185">Reference proteome</keyword>
<proteinExistence type="predicted"/>